<dbReference type="GO" id="GO:0008408">
    <property type="term" value="F:3'-5' exonuclease activity"/>
    <property type="evidence" value="ECO:0007669"/>
    <property type="project" value="InterPro"/>
</dbReference>
<dbReference type="EMBL" id="LXEN01000052">
    <property type="protein sequence ID" value="OAT33196.1"/>
    <property type="molecule type" value="Genomic_DNA"/>
</dbReference>
<dbReference type="GO" id="GO:0006260">
    <property type="term" value="P:DNA replication"/>
    <property type="evidence" value="ECO:0007669"/>
    <property type="project" value="UniProtKB-KW"/>
</dbReference>
<dbReference type="InterPro" id="IPR036654">
    <property type="entry name" value="DNA_pol_III_psi_sf"/>
</dbReference>
<dbReference type="AlphaFoldDB" id="A0A198GAC0"/>
<keyword evidence="1" id="KW-0235">DNA replication</keyword>
<dbReference type="STRING" id="1354337.M983_1234"/>
<dbReference type="SUPFAM" id="SSF102220">
    <property type="entry name" value="DNA polymerase III psi subunit"/>
    <property type="match status" value="1"/>
</dbReference>
<dbReference type="Proteomes" id="UP000094023">
    <property type="component" value="Unassembled WGS sequence"/>
</dbReference>
<dbReference type="Gene3D" id="3.40.50.10220">
    <property type="entry name" value="DNA polymerase III, psi subunit"/>
    <property type="match status" value="1"/>
</dbReference>
<protein>
    <recommendedName>
        <fullName evidence="1">DNA polymerase III subunit psi</fullName>
    </recommendedName>
</protein>
<dbReference type="PIRSF" id="PIRSF029225">
    <property type="entry name" value="DNA_pol_III_psi"/>
    <property type="match status" value="1"/>
</dbReference>
<comment type="function">
    <text evidence="1">Part of the beta sliding clamp loading complex, which hydrolyzes ATP to load the beta clamp onto primed DNA to form the DNA replication pre-initiation complex. DNA polymerase III is a complex, multichain enzyme responsible for most of the replicative synthesis in bacteria. This DNA polymerase also exhibits 3' to 5' exonuclease activity.</text>
</comment>
<dbReference type="RefSeq" id="WP_066748711.1">
    <property type="nucleotide sequence ID" value="NZ_LXEN01000052.1"/>
</dbReference>
<dbReference type="InterPro" id="IPR004615">
    <property type="entry name" value="DNA_pol_III_psi"/>
</dbReference>
<name>A0A198GAC0_9GAMM</name>
<organism evidence="2 3">
    <name type="scientific">Proteus myxofaciens ATCC 19692</name>
    <dbReference type="NCBI Taxonomy" id="1354337"/>
    <lineage>
        <taxon>Bacteria</taxon>
        <taxon>Pseudomonadati</taxon>
        <taxon>Pseudomonadota</taxon>
        <taxon>Gammaproteobacteria</taxon>
        <taxon>Enterobacterales</taxon>
        <taxon>Morganellaceae</taxon>
        <taxon>Proteus</taxon>
    </lineage>
</organism>
<dbReference type="GO" id="GO:0003887">
    <property type="term" value="F:DNA-directed DNA polymerase activity"/>
    <property type="evidence" value="ECO:0007669"/>
    <property type="project" value="UniProtKB-KW"/>
</dbReference>
<dbReference type="NCBIfam" id="NF005338">
    <property type="entry name" value="PRK06856.1-4"/>
    <property type="match status" value="1"/>
</dbReference>
<accession>A0A198GAC0</accession>
<dbReference type="PATRIC" id="fig|1354337.4.peg.1256"/>
<evidence type="ECO:0000313" key="3">
    <source>
        <dbReference type="Proteomes" id="UP000094023"/>
    </source>
</evidence>
<dbReference type="OrthoDB" id="5682636at2"/>
<reference evidence="2 3" key="1">
    <citation type="submission" date="2016-04" db="EMBL/GenBank/DDBJ databases">
        <title>ATOL: Assembling a taxonomically balanced genome-scale reconstruction of the evolutionary history of the Enterobacteriaceae.</title>
        <authorList>
            <person name="Plunkett G.III."/>
            <person name="Neeno-Eckwall E.C."/>
            <person name="Glasner J.D."/>
            <person name="Perna N.T."/>
        </authorList>
    </citation>
    <scope>NUCLEOTIDE SEQUENCE [LARGE SCALE GENOMIC DNA]</scope>
    <source>
        <strain evidence="2 3">ATCC 19692</strain>
    </source>
</reference>
<dbReference type="Pfam" id="PF03603">
    <property type="entry name" value="DNA_III_psi"/>
    <property type="match status" value="1"/>
</dbReference>
<keyword evidence="1 2" id="KW-0548">Nucleotidyltransferase</keyword>
<evidence type="ECO:0000256" key="1">
    <source>
        <dbReference type="PIRNR" id="PIRNR029225"/>
    </source>
</evidence>
<keyword evidence="1" id="KW-0239">DNA-directed DNA polymerase</keyword>
<keyword evidence="3" id="KW-1185">Reference proteome</keyword>
<sequence length="136" mass="15778">MSRKDRMLSQLGIRQWVLRKPAVLKGEHSVQLPDTTRLLIITEETIDLNNGFFSDIFSSMGIDKSEIYCITPNDVSMFTEVAHLPCWLLGTDIILPAEYTSLRSPSLHQLYFDADAKRSLWKQIYQYEDYFTVRPS</sequence>
<proteinExistence type="predicted"/>
<gene>
    <name evidence="2" type="ORF">M983_1234</name>
</gene>
<comment type="caution">
    <text evidence="2">The sequence shown here is derived from an EMBL/GenBank/DDBJ whole genome shotgun (WGS) entry which is preliminary data.</text>
</comment>
<evidence type="ECO:0000313" key="2">
    <source>
        <dbReference type="EMBL" id="OAT33196.1"/>
    </source>
</evidence>
<keyword evidence="1 2" id="KW-0808">Transferase</keyword>